<dbReference type="EMBL" id="CAJVQC010145451">
    <property type="protein sequence ID" value="CAG8845138.1"/>
    <property type="molecule type" value="Genomic_DNA"/>
</dbReference>
<protein>
    <submittedName>
        <fullName evidence="1">5228_t:CDS:1</fullName>
    </submittedName>
</protein>
<gene>
    <name evidence="1" type="ORF">RPERSI_LOCUS33527</name>
</gene>
<feature type="non-terminal residue" evidence="1">
    <location>
        <position position="43"/>
    </location>
</feature>
<feature type="non-terminal residue" evidence="1">
    <location>
        <position position="1"/>
    </location>
</feature>
<organism evidence="1 2">
    <name type="scientific">Racocetra persica</name>
    <dbReference type="NCBI Taxonomy" id="160502"/>
    <lineage>
        <taxon>Eukaryota</taxon>
        <taxon>Fungi</taxon>
        <taxon>Fungi incertae sedis</taxon>
        <taxon>Mucoromycota</taxon>
        <taxon>Glomeromycotina</taxon>
        <taxon>Glomeromycetes</taxon>
        <taxon>Diversisporales</taxon>
        <taxon>Gigasporaceae</taxon>
        <taxon>Racocetra</taxon>
    </lineage>
</organism>
<accession>A0ACA9SQJ2</accession>
<dbReference type="Proteomes" id="UP000789920">
    <property type="component" value="Unassembled WGS sequence"/>
</dbReference>
<reference evidence="1" key="1">
    <citation type="submission" date="2021-06" db="EMBL/GenBank/DDBJ databases">
        <authorList>
            <person name="Kallberg Y."/>
            <person name="Tangrot J."/>
            <person name="Rosling A."/>
        </authorList>
    </citation>
    <scope>NUCLEOTIDE SEQUENCE</scope>
    <source>
        <strain evidence="1">MA461A</strain>
    </source>
</reference>
<evidence type="ECO:0000313" key="2">
    <source>
        <dbReference type="Proteomes" id="UP000789920"/>
    </source>
</evidence>
<comment type="caution">
    <text evidence="1">The sequence shown here is derived from an EMBL/GenBank/DDBJ whole genome shotgun (WGS) entry which is preliminary data.</text>
</comment>
<name>A0ACA9SQJ2_9GLOM</name>
<proteinExistence type="predicted"/>
<keyword evidence="2" id="KW-1185">Reference proteome</keyword>
<sequence length="43" mass="4544">ELAFLAQLAERLPSSSTRQQKVGGSIPPGGTSLLMSTEAHVMF</sequence>
<evidence type="ECO:0000313" key="1">
    <source>
        <dbReference type="EMBL" id="CAG8845138.1"/>
    </source>
</evidence>